<comment type="caution">
    <text evidence="1">The sequence shown here is derived from an EMBL/GenBank/DDBJ whole genome shotgun (WGS) entry which is preliminary data.</text>
</comment>
<proteinExistence type="predicted"/>
<evidence type="ECO:0000313" key="1">
    <source>
        <dbReference type="EMBL" id="KAL0111776.1"/>
    </source>
</evidence>
<sequence>MAPRRGRDLARASSTYVRARYLKLSSAPRLERLAMILVRMEIFRWRAEKSRYCTENNFFINPSSLHDLTYIKDKFLNADLPLDAPQITAENRRPCLDRSCVEKRRYLPTKLRVVSTPYLYLYFAKHSTEKKKEKNINIHVTLRRRRLSINSYIMKRSKIFCTAT</sequence>
<dbReference type="EMBL" id="JADYXP020000013">
    <property type="protein sequence ID" value="KAL0111776.1"/>
    <property type="molecule type" value="Genomic_DNA"/>
</dbReference>
<dbReference type="AlphaFoldDB" id="A0AAW2FAK8"/>
<organism evidence="1 2">
    <name type="scientific">Cardiocondyla obscurior</name>
    <dbReference type="NCBI Taxonomy" id="286306"/>
    <lineage>
        <taxon>Eukaryota</taxon>
        <taxon>Metazoa</taxon>
        <taxon>Ecdysozoa</taxon>
        <taxon>Arthropoda</taxon>
        <taxon>Hexapoda</taxon>
        <taxon>Insecta</taxon>
        <taxon>Pterygota</taxon>
        <taxon>Neoptera</taxon>
        <taxon>Endopterygota</taxon>
        <taxon>Hymenoptera</taxon>
        <taxon>Apocrita</taxon>
        <taxon>Aculeata</taxon>
        <taxon>Formicoidea</taxon>
        <taxon>Formicidae</taxon>
        <taxon>Myrmicinae</taxon>
        <taxon>Cardiocondyla</taxon>
    </lineage>
</organism>
<name>A0AAW2FAK8_9HYME</name>
<reference evidence="1 2" key="1">
    <citation type="submission" date="2023-03" db="EMBL/GenBank/DDBJ databases">
        <title>High recombination rates correlate with genetic variation in Cardiocondyla obscurior ants.</title>
        <authorList>
            <person name="Errbii M."/>
        </authorList>
    </citation>
    <scope>NUCLEOTIDE SEQUENCE [LARGE SCALE GENOMIC DNA]</scope>
    <source>
        <strain evidence="1">Alpha-2009</strain>
        <tissue evidence="1">Whole body</tissue>
    </source>
</reference>
<evidence type="ECO:0000313" key="2">
    <source>
        <dbReference type="Proteomes" id="UP001430953"/>
    </source>
</evidence>
<keyword evidence="2" id="KW-1185">Reference proteome</keyword>
<dbReference type="Proteomes" id="UP001430953">
    <property type="component" value="Unassembled WGS sequence"/>
</dbReference>
<protein>
    <submittedName>
        <fullName evidence="1">Uncharacterized protein</fullName>
    </submittedName>
</protein>
<accession>A0AAW2FAK8</accession>
<gene>
    <name evidence="1" type="ORF">PUN28_013161</name>
</gene>